<dbReference type="PANTHER" id="PTHR12219">
    <property type="entry name" value="NADH-UBIQUINONE OXIDOREDUCTASE"/>
    <property type="match status" value="1"/>
</dbReference>
<gene>
    <name evidence="11" type="primary">NdufS4</name>
    <name evidence="11" type="ORF">LPJ53_005339</name>
</gene>
<keyword evidence="5 9" id="KW-0809">Transit peptide</keyword>
<evidence type="ECO:0000256" key="7">
    <source>
        <dbReference type="ARBA" id="ARBA00023128"/>
    </source>
</evidence>
<evidence type="ECO:0000256" key="2">
    <source>
        <dbReference type="ARBA" id="ARBA00022448"/>
    </source>
</evidence>
<dbReference type="OrthoDB" id="3089at2759"/>
<comment type="function">
    <text evidence="9">Accessory subunit of the mitochondrial membrane respiratory chain NADH dehydrogenase (Complex I), that is believed not to be involved in catalysis. Complex I functions in the transfer of electrons from NADH to the respiratory chain. The immediate electron acceptor for the enzyme is believed to be ubiquinone.</text>
</comment>
<evidence type="ECO:0000256" key="3">
    <source>
        <dbReference type="ARBA" id="ARBA00022660"/>
    </source>
</evidence>
<dbReference type="Gene3D" id="3.30.160.190">
    <property type="entry name" value="atu1810 like domain"/>
    <property type="match status" value="1"/>
</dbReference>
<evidence type="ECO:0000256" key="10">
    <source>
        <dbReference type="SAM" id="MobiDB-lite"/>
    </source>
</evidence>
<keyword evidence="4 9" id="KW-0999">Mitochondrion inner membrane</keyword>
<comment type="subcellular location">
    <subcellularLocation>
        <location evidence="9">Mitochondrion inner membrane</location>
        <topology evidence="9">Peripheral membrane protein</topology>
        <orientation evidence="9">Matrix side</orientation>
    </subcellularLocation>
</comment>
<dbReference type="GO" id="GO:0005743">
    <property type="term" value="C:mitochondrial inner membrane"/>
    <property type="evidence" value="ECO:0007669"/>
    <property type="project" value="UniProtKB-SubCell"/>
</dbReference>
<evidence type="ECO:0000256" key="4">
    <source>
        <dbReference type="ARBA" id="ARBA00022792"/>
    </source>
</evidence>
<dbReference type="InterPro" id="IPR006885">
    <property type="entry name" value="NADH_UbQ_FeS_4_mit-like"/>
</dbReference>
<keyword evidence="2 9" id="KW-0813">Transport</keyword>
<sequence length="184" mass="20280">MLSITSTQRLALLARTPAAAARLPALRHLTTANPSSPDSATSPSASAPTSVAVDVHPAHQQEPLPAEVLSGAPPSLSKRTVRIFRPSNNPMQSGKNANLKWRIDFDALEKGDRWSNPLMGWQSTADPMAPVRLDFASKEDAVHFAEKQGWNHFVQEPHFRVIKPKSYKNNFVYRAGKIPMVHTK</sequence>
<feature type="region of interest" description="Disordered" evidence="10">
    <location>
        <begin position="30"/>
        <end position="54"/>
    </location>
</feature>
<dbReference type="EMBL" id="JANBOJ010000312">
    <property type="protein sequence ID" value="KAJ1719973.1"/>
    <property type="molecule type" value="Genomic_DNA"/>
</dbReference>
<keyword evidence="12" id="KW-1185">Reference proteome</keyword>
<evidence type="ECO:0000256" key="8">
    <source>
        <dbReference type="ARBA" id="ARBA00023136"/>
    </source>
</evidence>
<dbReference type="InterPro" id="IPR038532">
    <property type="entry name" value="NDUFS4-like_sf"/>
</dbReference>
<comment type="caution">
    <text evidence="11">The sequence shown here is derived from an EMBL/GenBank/DDBJ whole genome shotgun (WGS) entry which is preliminary data.</text>
</comment>
<evidence type="ECO:0000313" key="11">
    <source>
        <dbReference type="EMBL" id="KAJ1719973.1"/>
    </source>
</evidence>
<dbReference type="GO" id="GO:0022900">
    <property type="term" value="P:electron transport chain"/>
    <property type="evidence" value="ECO:0007669"/>
    <property type="project" value="InterPro"/>
</dbReference>
<keyword evidence="7 9" id="KW-0496">Mitochondrion</keyword>
<reference evidence="11" key="1">
    <citation type="submission" date="2022-07" db="EMBL/GenBank/DDBJ databases">
        <title>Phylogenomic reconstructions and comparative analyses of Kickxellomycotina fungi.</title>
        <authorList>
            <person name="Reynolds N.K."/>
            <person name="Stajich J.E."/>
            <person name="Barry K."/>
            <person name="Grigoriev I.V."/>
            <person name="Crous P."/>
            <person name="Smith M.E."/>
        </authorList>
    </citation>
    <scope>NUCLEOTIDE SEQUENCE</scope>
    <source>
        <strain evidence="11">NBRC 32514</strain>
    </source>
</reference>
<dbReference type="FunFam" id="3.30.160.190:FF:000001">
    <property type="entry name" value="NADH-ubiquinone oxidoreductase 21 kDa subunit mitochondrial"/>
    <property type="match status" value="1"/>
</dbReference>
<proteinExistence type="inferred from homology"/>
<accession>A0A9W7XWK4</accession>
<feature type="compositionally biased region" description="Low complexity" evidence="10">
    <location>
        <begin position="30"/>
        <end position="50"/>
    </location>
</feature>
<name>A0A9W7XWK4_9FUNG</name>
<evidence type="ECO:0000256" key="1">
    <source>
        <dbReference type="ARBA" id="ARBA00005882"/>
    </source>
</evidence>
<keyword evidence="3 9" id="KW-0679">Respiratory chain</keyword>
<dbReference type="AlphaFoldDB" id="A0A9W7XWK4"/>
<protein>
    <recommendedName>
        <fullName evidence="9">NADH dehydrogenase [ubiquinone] iron-sulfur protein 4, mitochondrial</fullName>
    </recommendedName>
</protein>
<organism evidence="11 12">
    <name type="scientific">Coemansia erecta</name>
    <dbReference type="NCBI Taxonomy" id="147472"/>
    <lineage>
        <taxon>Eukaryota</taxon>
        <taxon>Fungi</taxon>
        <taxon>Fungi incertae sedis</taxon>
        <taxon>Zoopagomycota</taxon>
        <taxon>Kickxellomycotina</taxon>
        <taxon>Kickxellomycetes</taxon>
        <taxon>Kickxellales</taxon>
        <taxon>Kickxellaceae</taxon>
        <taxon>Coemansia</taxon>
    </lineage>
</organism>
<keyword evidence="6 9" id="KW-0249">Electron transport</keyword>
<evidence type="ECO:0000256" key="9">
    <source>
        <dbReference type="RuleBase" id="RU367010"/>
    </source>
</evidence>
<comment type="similarity">
    <text evidence="1 9">Belongs to the complex I NDUFS4 subunit family.</text>
</comment>
<dbReference type="Pfam" id="PF04800">
    <property type="entry name" value="NDUS4"/>
    <property type="match status" value="1"/>
</dbReference>
<dbReference type="PANTHER" id="PTHR12219:SF8">
    <property type="entry name" value="NADH DEHYDROGENASE [UBIQUINONE] IRON-SULFUR PROTEIN 4, MITOCHONDRIAL"/>
    <property type="match status" value="1"/>
</dbReference>
<keyword evidence="8 9" id="KW-0472">Membrane</keyword>
<evidence type="ECO:0000256" key="5">
    <source>
        <dbReference type="ARBA" id="ARBA00022946"/>
    </source>
</evidence>
<evidence type="ECO:0000313" key="12">
    <source>
        <dbReference type="Proteomes" id="UP001149813"/>
    </source>
</evidence>
<dbReference type="Proteomes" id="UP001149813">
    <property type="component" value="Unassembled WGS sequence"/>
</dbReference>
<evidence type="ECO:0000256" key="6">
    <source>
        <dbReference type="ARBA" id="ARBA00022982"/>
    </source>
</evidence>